<dbReference type="GO" id="GO:0005385">
    <property type="term" value="F:zinc ion transmembrane transporter activity"/>
    <property type="evidence" value="ECO:0007669"/>
    <property type="project" value="TreeGrafter"/>
</dbReference>
<feature type="signal peptide" evidence="7">
    <location>
        <begin position="1"/>
        <end position="20"/>
    </location>
</feature>
<keyword evidence="2 6" id="KW-0812">Transmembrane</keyword>
<dbReference type="PANTHER" id="PTHR16950:SF16">
    <property type="entry name" value="ZINC TRANSPORTER ZIP13"/>
    <property type="match status" value="1"/>
</dbReference>
<keyword evidence="4 6" id="KW-0472">Membrane</keyword>
<feature type="transmembrane region" description="Helical" evidence="6">
    <location>
        <begin position="83"/>
        <end position="104"/>
    </location>
</feature>
<evidence type="ECO:0000256" key="7">
    <source>
        <dbReference type="SAM" id="SignalP"/>
    </source>
</evidence>
<sequence>MSRLPLFLALLATLATITYALDSKSDGTTGGGFMPGPDAPIFASEIQECLPVWRLGLLKSTLEAEQSPFMRKVFSWLFPFGPAWNSILGTFYISSVPNFILAFIPAKINANTLNTMTAFATGGLLSDVFLHLVPHSFMGEHQAESGVHLVVVEEKRNILIGLGIFVGFAAFFMMEKTLRVLGGDEEGGGHSHSHSHTNEAATAETSGAEVTKPSQDGLRERKSEKKSENENSKSATGPSKMSAYLNLFGDFVHNITDGLAMAASFYASPLIGATTTLACFAHEIPHEIADYSILIRSGFTKKQAMQSQFLTAVGAFVGTFIGIAVHTATASEGAGRESVNLAAGVRQDANGILGTTVQLSDLVIPFVAGGFLYIGAVAVLPTLLAESKSGAQALREFVAMGVGVGCMFLVAWNE</sequence>
<gene>
    <name evidence="8" type="ORF">R3P38DRAFT_2993648</name>
</gene>
<evidence type="ECO:0000256" key="1">
    <source>
        <dbReference type="ARBA" id="ARBA00004141"/>
    </source>
</evidence>
<evidence type="ECO:0000313" key="9">
    <source>
        <dbReference type="Proteomes" id="UP001362999"/>
    </source>
</evidence>
<comment type="caution">
    <text evidence="8">The sequence shown here is derived from an EMBL/GenBank/DDBJ whole genome shotgun (WGS) entry which is preliminary data.</text>
</comment>
<dbReference type="PANTHER" id="PTHR16950">
    <property type="entry name" value="ZINC TRANSPORTER SLC39A7 HISTIDINE-RICH MEMBRANE PROTEIN KE4"/>
    <property type="match status" value="1"/>
</dbReference>
<evidence type="ECO:0000256" key="4">
    <source>
        <dbReference type="ARBA" id="ARBA00023136"/>
    </source>
</evidence>
<evidence type="ECO:0000256" key="3">
    <source>
        <dbReference type="ARBA" id="ARBA00022989"/>
    </source>
</evidence>
<feature type="transmembrane region" description="Helical" evidence="6">
    <location>
        <begin position="309"/>
        <end position="328"/>
    </location>
</feature>
<comment type="subcellular location">
    <subcellularLocation>
        <location evidence="1">Membrane</location>
        <topology evidence="1">Multi-pass membrane protein</topology>
    </subcellularLocation>
</comment>
<evidence type="ECO:0000256" key="5">
    <source>
        <dbReference type="SAM" id="MobiDB-lite"/>
    </source>
</evidence>
<dbReference type="Pfam" id="PF02535">
    <property type="entry name" value="Zip"/>
    <property type="match status" value="1"/>
</dbReference>
<protein>
    <submittedName>
        <fullName evidence="8">Zinc/iron permease</fullName>
    </submittedName>
</protein>
<dbReference type="InterPro" id="IPR003689">
    <property type="entry name" value="ZIP"/>
</dbReference>
<feature type="transmembrane region" description="Helical" evidence="6">
    <location>
        <begin position="362"/>
        <end position="385"/>
    </location>
</feature>
<feature type="chain" id="PRO_5043945443" evidence="7">
    <location>
        <begin position="21"/>
        <end position="414"/>
    </location>
</feature>
<feature type="compositionally biased region" description="Basic and acidic residues" evidence="5">
    <location>
        <begin position="217"/>
        <end position="231"/>
    </location>
</feature>
<evidence type="ECO:0000256" key="6">
    <source>
        <dbReference type="SAM" id="Phobius"/>
    </source>
</evidence>
<accession>A0AAW0AUZ5</accession>
<feature type="transmembrane region" description="Helical" evidence="6">
    <location>
        <begin position="397"/>
        <end position="413"/>
    </location>
</feature>
<dbReference type="AlphaFoldDB" id="A0AAW0AUZ5"/>
<evidence type="ECO:0000256" key="2">
    <source>
        <dbReference type="ARBA" id="ARBA00022692"/>
    </source>
</evidence>
<dbReference type="Proteomes" id="UP001362999">
    <property type="component" value="Unassembled WGS sequence"/>
</dbReference>
<keyword evidence="3 6" id="KW-1133">Transmembrane helix</keyword>
<dbReference type="EMBL" id="JAWWNJ010000051">
    <property type="protein sequence ID" value="KAK7016293.1"/>
    <property type="molecule type" value="Genomic_DNA"/>
</dbReference>
<name>A0AAW0AUZ5_9AGAR</name>
<reference evidence="8 9" key="1">
    <citation type="journal article" date="2024" name="J Genomics">
        <title>Draft genome sequencing and assembly of Favolaschia claudopus CIRM-BRFM 2984 isolated from oak limbs.</title>
        <authorList>
            <person name="Navarro D."/>
            <person name="Drula E."/>
            <person name="Chaduli D."/>
            <person name="Cazenave R."/>
            <person name="Ahrendt S."/>
            <person name="Wang J."/>
            <person name="Lipzen A."/>
            <person name="Daum C."/>
            <person name="Barry K."/>
            <person name="Grigoriev I.V."/>
            <person name="Favel A."/>
            <person name="Rosso M.N."/>
            <person name="Martin F."/>
        </authorList>
    </citation>
    <scope>NUCLEOTIDE SEQUENCE [LARGE SCALE GENOMIC DNA]</scope>
    <source>
        <strain evidence="8 9">CIRM-BRFM 2984</strain>
    </source>
</reference>
<evidence type="ECO:0000313" key="8">
    <source>
        <dbReference type="EMBL" id="KAK7016293.1"/>
    </source>
</evidence>
<proteinExistence type="predicted"/>
<feature type="region of interest" description="Disordered" evidence="5">
    <location>
        <begin position="183"/>
        <end position="237"/>
    </location>
</feature>
<keyword evidence="7" id="KW-0732">Signal</keyword>
<feature type="transmembrane region" description="Helical" evidence="6">
    <location>
        <begin position="157"/>
        <end position="174"/>
    </location>
</feature>
<keyword evidence="9" id="KW-1185">Reference proteome</keyword>
<organism evidence="8 9">
    <name type="scientific">Favolaschia claudopus</name>
    <dbReference type="NCBI Taxonomy" id="2862362"/>
    <lineage>
        <taxon>Eukaryota</taxon>
        <taxon>Fungi</taxon>
        <taxon>Dikarya</taxon>
        <taxon>Basidiomycota</taxon>
        <taxon>Agaricomycotina</taxon>
        <taxon>Agaricomycetes</taxon>
        <taxon>Agaricomycetidae</taxon>
        <taxon>Agaricales</taxon>
        <taxon>Marasmiineae</taxon>
        <taxon>Mycenaceae</taxon>
        <taxon>Favolaschia</taxon>
    </lineage>
</organism>
<dbReference type="GO" id="GO:0006882">
    <property type="term" value="P:intracellular zinc ion homeostasis"/>
    <property type="evidence" value="ECO:0007669"/>
    <property type="project" value="TreeGrafter"/>
</dbReference>
<dbReference type="GO" id="GO:0016020">
    <property type="term" value="C:membrane"/>
    <property type="evidence" value="ECO:0007669"/>
    <property type="project" value="UniProtKB-SubCell"/>
</dbReference>